<dbReference type="Proteomes" id="UP001470230">
    <property type="component" value="Unassembled WGS sequence"/>
</dbReference>
<gene>
    <name evidence="2" type="ORF">M9Y10_007571</name>
</gene>
<keyword evidence="1" id="KW-0812">Transmembrane</keyword>
<comment type="caution">
    <text evidence="2">The sequence shown here is derived from an EMBL/GenBank/DDBJ whole genome shotgun (WGS) entry which is preliminary data.</text>
</comment>
<keyword evidence="1" id="KW-0472">Membrane</keyword>
<keyword evidence="1" id="KW-1133">Transmembrane helix</keyword>
<name>A0ABR2J1Q0_9EUKA</name>
<dbReference type="EMBL" id="JAPFFF010000013">
    <property type="protein sequence ID" value="KAK8871828.1"/>
    <property type="molecule type" value="Genomic_DNA"/>
</dbReference>
<feature type="transmembrane region" description="Helical" evidence="1">
    <location>
        <begin position="131"/>
        <end position="154"/>
    </location>
</feature>
<accession>A0ABR2J1Q0</accession>
<evidence type="ECO:0000313" key="2">
    <source>
        <dbReference type="EMBL" id="KAK8871828.1"/>
    </source>
</evidence>
<proteinExistence type="predicted"/>
<keyword evidence="3" id="KW-1185">Reference proteome</keyword>
<evidence type="ECO:0000313" key="3">
    <source>
        <dbReference type="Proteomes" id="UP001470230"/>
    </source>
</evidence>
<organism evidence="2 3">
    <name type="scientific">Tritrichomonas musculus</name>
    <dbReference type="NCBI Taxonomy" id="1915356"/>
    <lineage>
        <taxon>Eukaryota</taxon>
        <taxon>Metamonada</taxon>
        <taxon>Parabasalia</taxon>
        <taxon>Tritrichomonadida</taxon>
        <taxon>Tritrichomonadidae</taxon>
        <taxon>Tritrichomonas</taxon>
    </lineage>
</organism>
<sequence>MLQLCKSSLLQHKNANEALLKGNELVGPSSGFDDQLDKINTEFDCQINSNNNTDIHDNYRCSSASQGLTIFTSMIESVIDEIQIGRGNFDNKLIAHSLHLLNKHLLGKFELAVERIQDINAEFCDNLKSKILTTTICGIFVVVITFVISMIFYIKSVIIYNAGMFLLQRLPPQIFFSDKKLQNFLMSKKELKEEAEMSTSQSVIFMHKCIRCC</sequence>
<protein>
    <submittedName>
        <fullName evidence="2">Uncharacterized protein</fullName>
    </submittedName>
</protein>
<evidence type="ECO:0000256" key="1">
    <source>
        <dbReference type="SAM" id="Phobius"/>
    </source>
</evidence>
<reference evidence="2 3" key="1">
    <citation type="submission" date="2024-04" db="EMBL/GenBank/DDBJ databases">
        <title>Tritrichomonas musculus Genome.</title>
        <authorList>
            <person name="Alves-Ferreira E."/>
            <person name="Grigg M."/>
            <person name="Lorenzi H."/>
            <person name="Galac M."/>
        </authorList>
    </citation>
    <scope>NUCLEOTIDE SEQUENCE [LARGE SCALE GENOMIC DNA]</scope>
    <source>
        <strain evidence="2 3">EAF2021</strain>
    </source>
</reference>